<evidence type="ECO:0000256" key="5">
    <source>
        <dbReference type="ARBA" id="ARBA00022519"/>
    </source>
</evidence>
<evidence type="ECO:0000256" key="11">
    <source>
        <dbReference type="ARBA" id="ARBA00023004"/>
    </source>
</evidence>
<keyword evidence="16" id="KW-1185">Reference proteome</keyword>
<evidence type="ECO:0000256" key="7">
    <source>
        <dbReference type="ARBA" id="ARBA00022692"/>
    </source>
</evidence>
<evidence type="ECO:0000256" key="12">
    <source>
        <dbReference type="ARBA" id="ARBA00023136"/>
    </source>
</evidence>
<feature type="transmembrane region" description="Helical" evidence="13">
    <location>
        <begin position="20"/>
        <end position="39"/>
    </location>
</feature>
<proteinExistence type="inferred from homology"/>
<organism evidence="15 16">
    <name type="scientific">Roseimaritima ulvae</name>
    <dbReference type="NCBI Taxonomy" id="980254"/>
    <lineage>
        <taxon>Bacteria</taxon>
        <taxon>Pseudomonadati</taxon>
        <taxon>Planctomycetota</taxon>
        <taxon>Planctomycetia</taxon>
        <taxon>Pirellulales</taxon>
        <taxon>Pirellulaceae</taxon>
        <taxon>Roseimaritima</taxon>
    </lineage>
</organism>
<evidence type="ECO:0000256" key="3">
    <source>
        <dbReference type="ARBA" id="ARBA00022448"/>
    </source>
</evidence>
<dbReference type="KEGG" id="rul:UC8_18890"/>
<dbReference type="PANTHER" id="PTHR30365">
    <property type="entry name" value="CYTOCHROME D UBIQUINOL OXIDASE"/>
    <property type="match status" value="1"/>
</dbReference>
<feature type="transmembrane region" description="Helical" evidence="13">
    <location>
        <begin position="193"/>
        <end position="213"/>
    </location>
</feature>
<dbReference type="PANTHER" id="PTHR30365:SF0">
    <property type="entry name" value="CYTOCHROME BD-I UBIQUINOL OXIDASE SUBUNIT 1"/>
    <property type="match status" value="1"/>
</dbReference>
<evidence type="ECO:0000256" key="8">
    <source>
        <dbReference type="ARBA" id="ARBA00022723"/>
    </source>
</evidence>
<evidence type="ECO:0000256" key="9">
    <source>
        <dbReference type="ARBA" id="ARBA00022982"/>
    </source>
</evidence>
<feature type="transmembrane region" description="Helical" evidence="13">
    <location>
        <begin position="330"/>
        <end position="352"/>
    </location>
</feature>
<comment type="similarity">
    <text evidence="2 13">Belongs to the cytochrome ubiquinol oxidase subunit 1 family.</text>
</comment>
<feature type="transmembrane region" description="Helical" evidence="13">
    <location>
        <begin position="421"/>
        <end position="443"/>
    </location>
</feature>
<evidence type="ECO:0000256" key="1">
    <source>
        <dbReference type="ARBA" id="ARBA00004429"/>
    </source>
</evidence>
<dbReference type="GO" id="GO:0016682">
    <property type="term" value="F:oxidoreductase activity, acting on diphenols and related substances as donors, oxygen as acceptor"/>
    <property type="evidence" value="ECO:0007669"/>
    <property type="project" value="TreeGrafter"/>
</dbReference>
<dbReference type="RefSeq" id="WP_068139466.1">
    <property type="nucleotide sequence ID" value="NZ_CP042914.1"/>
</dbReference>
<keyword evidence="12 13" id="KW-0472">Membrane</keyword>
<feature type="transmembrane region" description="Helical" evidence="13">
    <location>
        <begin position="91"/>
        <end position="114"/>
    </location>
</feature>
<keyword evidence="11 13" id="KW-0408">Iron</keyword>
<keyword evidence="8 13" id="KW-0479">Metal-binding</keyword>
<keyword evidence="7 13" id="KW-0812">Transmembrane</keyword>
<evidence type="ECO:0000256" key="14">
    <source>
        <dbReference type="SAM" id="MobiDB-lite"/>
    </source>
</evidence>
<reference evidence="15 16" key="1">
    <citation type="submission" date="2019-08" db="EMBL/GenBank/DDBJ databases">
        <title>Deep-cultivation of Planctomycetes and their phenomic and genomic characterization uncovers novel biology.</title>
        <authorList>
            <person name="Wiegand S."/>
            <person name="Jogler M."/>
            <person name="Boedeker C."/>
            <person name="Pinto D."/>
            <person name="Vollmers J."/>
            <person name="Rivas-Marin E."/>
            <person name="Kohn T."/>
            <person name="Peeters S.H."/>
            <person name="Heuer A."/>
            <person name="Rast P."/>
            <person name="Oberbeckmann S."/>
            <person name="Bunk B."/>
            <person name="Jeske O."/>
            <person name="Meyerdierks A."/>
            <person name="Storesund J.E."/>
            <person name="Kallscheuer N."/>
            <person name="Luecker S."/>
            <person name="Lage O.M."/>
            <person name="Pohl T."/>
            <person name="Merkel B.J."/>
            <person name="Hornburger P."/>
            <person name="Mueller R.-W."/>
            <person name="Bruemmer F."/>
            <person name="Labrenz M."/>
            <person name="Spormann A.M."/>
            <person name="Op den Camp H."/>
            <person name="Overmann J."/>
            <person name="Amann R."/>
            <person name="Jetten M.S.M."/>
            <person name="Mascher T."/>
            <person name="Medema M.H."/>
            <person name="Devos D.P."/>
            <person name="Kaster A.-K."/>
            <person name="Ovreas L."/>
            <person name="Rohde M."/>
            <person name="Galperin M.Y."/>
            <person name="Jogler C."/>
        </authorList>
    </citation>
    <scope>NUCLEOTIDE SEQUENCE [LARGE SCALE GENOMIC DNA]</scope>
    <source>
        <strain evidence="15 16">UC8</strain>
    </source>
</reference>
<keyword evidence="3 13" id="KW-0813">Transport</keyword>
<evidence type="ECO:0000256" key="4">
    <source>
        <dbReference type="ARBA" id="ARBA00022475"/>
    </source>
</evidence>
<dbReference type="GO" id="GO:0046872">
    <property type="term" value="F:metal ion binding"/>
    <property type="evidence" value="ECO:0007669"/>
    <property type="project" value="UniProtKB-UniRule"/>
</dbReference>
<feature type="region of interest" description="Disordered" evidence="14">
    <location>
        <begin position="456"/>
        <end position="488"/>
    </location>
</feature>
<name>A0A5B9QLI5_9BACT</name>
<evidence type="ECO:0000313" key="16">
    <source>
        <dbReference type="Proteomes" id="UP000325286"/>
    </source>
</evidence>
<feature type="transmembrane region" description="Helical" evidence="13">
    <location>
        <begin position="51"/>
        <end position="71"/>
    </location>
</feature>
<dbReference type="GO" id="GO:0005886">
    <property type="term" value="C:plasma membrane"/>
    <property type="evidence" value="ECO:0007669"/>
    <property type="project" value="UniProtKB-SubCell"/>
</dbReference>
<dbReference type="InterPro" id="IPR002585">
    <property type="entry name" value="Cyt-d_ubiquinol_oxidase_su_1"/>
</dbReference>
<keyword evidence="4 13" id="KW-1003">Cell membrane</keyword>
<keyword evidence="5" id="KW-0997">Cell inner membrane</keyword>
<evidence type="ECO:0000256" key="13">
    <source>
        <dbReference type="PIRNR" id="PIRNR006446"/>
    </source>
</evidence>
<dbReference type="GO" id="GO:0019646">
    <property type="term" value="P:aerobic electron transport chain"/>
    <property type="evidence" value="ECO:0007669"/>
    <property type="project" value="InterPro"/>
</dbReference>
<dbReference type="Pfam" id="PF01654">
    <property type="entry name" value="Cyt_bd_oxida_I"/>
    <property type="match status" value="1"/>
</dbReference>
<feature type="transmembrane region" description="Helical" evidence="13">
    <location>
        <begin position="361"/>
        <end position="381"/>
    </location>
</feature>
<gene>
    <name evidence="15" type="primary">appC</name>
    <name evidence="15" type="ORF">UC8_18890</name>
</gene>
<feature type="compositionally biased region" description="Basic and acidic residues" evidence="14">
    <location>
        <begin position="456"/>
        <end position="473"/>
    </location>
</feature>
<evidence type="ECO:0000256" key="2">
    <source>
        <dbReference type="ARBA" id="ARBA00009819"/>
    </source>
</evidence>
<feature type="compositionally biased region" description="Low complexity" evidence="14">
    <location>
        <begin position="478"/>
        <end position="488"/>
    </location>
</feature>
<evidence type="ECO:0000256" key="10">
    <source>
        <dbReference type="ARBA" id="ARBA00022989"/>
    </source>
</evidence>
<evidence type="ECO:0000313" key="15">
    <source>
        <dbReference type="EMBL" id="QEG39888.1"/>
    </source>
</evidence>
<feature type="transmembrane region" description="Helical" evidence="13">
    <location>
        <begin position="126"/>
        <end position="145"/>
    </location>
</feature>
<dbReference type="PIRSF" id="PIRSF006446">
    <property type="entry name" value="Cyt_quinol_oxidase_1"/>
    <property type="match status" value="1"/>
</dbReference>
<dbReference type="GO" id="GO:0009055">
    <property type="term" value="F:electron transfer activity"/>
    <property type="evidence" value="ECO:0007669"/>
    <property type="project" value="UniProtKB-UniRule"/>
</dbReference>
<keyword evidence="10 13" id="KW-1133">Transmembrane helix</keyword>
<sequence length="488" mass="54365">MDVELLSRLQFAGTIMFHYLFPPLSIGLGLQLFLCELAYNRTKEPAWEAAARFWTRVFAVNFGMGVATGIVMEFEFGTNWAAYSRFVGDVFGSALAAEGIFAFFLESGFLAVLVFGWDRVSPKMHLFSTAMVFLGSVFSAVWIVVANSWQQTPAGYHIVWHDVQGQREPRAEVTDFWQMVFNPSSVDRLTHTLLGALVLGAFFVASVSAYYLYSNRHHDVARRCLRISLPSSLLLTLLAALSGHDSAQKLVHTQPAKLAAMEAHFHSDDGPTGLYLFGWPDSENQTVHGGVQVPRLLSAMVYGDLHTPVPGLDQIPPENRPPVWLPFQTFHLMVGIGTALIGIAAIGCWYWWRGTLAQKRWLLWLLMLSPVLAMTANQAGWITAEVGRQPWIVHPSVQDGVAMMGLRTSEGLSESVTAQQVLSSIIMFGVIYSLLFAVWIYVLNAKIKHGPESVEELREHKRQHHESLLEKISHSSKSHGGSLLEDEK</sequence>
<dbReference type="EMBL" id="CP042914">
    <property type="protein sequence ID" value="QEG39888.1"/>
    <property type="molecule type" value="Genomic_DNA"/>
</dbReference>
<comment type="subcellular location">
    <subcellularLocation>
        <location evidence="1">Cell inner membrane</location>
        <topology evidence="1">Multi-pass membrane protein</topology>
    </subcellularLocation>
</comment>
<dbReference type="Proteomes" id="UP000325286">
    <property type="component" value="Chromosome"/>
</dbReference>
<dbReference type="GO" id="GO:0070069">
    <property type="term" value="C:cytochrome complex"/>
    <property type="evidence" value="ECO:0007669"/>
    <property type="project" value="UniProtKB-UniRule"/>
</dbReference>
<keyword evidence="9 13" id="KW-0249">Electron transport</keyword>
<accession>A0A5B9QLI5</accession>
<protein>
    <submittedName>
        <fullName evidence="15">Cytochrome bd-II ubiquinol oxidase subunit 1</fullName>
    </submittedName>
</protein>
<dbReference type="AlphaFoldDB" id="A0A5B9QLI5"/>
<dbReference type="GO" id="GO:0020037">
    <property type="term" value="F:heme binding"/>
    <property type="evidence" value="ECO:0007669"/>
    <property type="project" value="TreeGrafter"/>
</dbReference>
<dbReference type="OrthoDB" id="9807042at2"/>
<keyword evidence="6 13" id="KW-0349">Heme</keyword>
<feature type="transmembrane region" description="Helical" evidence="13">
    <location>
        <begin position="225"/>
        <end position="243"/>
    </location>
</feature>
<evidence type="ECO:0000256" key="6">
    <source>
        <dbReference type="ARBA" id="ARBA00022617"/>
    </source>
</evidence>